<dbReference type="SUPFAM" id="SSF48498">
    <property type="entry name" value="Tetracyclin repressor-like, C-terminal domain"/>
    <property type="match status" value="1"/>
</dbReference>
<dbReference type="InterPro" id="IPR001647">
    <property type="entry name" value="HTH_TetR"/>
</dbReference>
<name>A0ABV8M0F2_9ACTN</name>
<dbReference type="InterPro" id="IPR036271">
    <property type="entry name" value="Tet_transcr_reg_TetR-rel_C_sf"/>
</dbReference>
<dbReference type="PANTHER" id="PTHR30055">
    <property type="entry name" value="HTH-TYPE TRANSCRIPTIONAL REGULATOR RUTR"/>
    <property type="match status" value="1"/>
</dbReference>
<dbReference type="SUPFAM" id="SSF46689">
    <property type="entry name" value="Homeodomain-like"/>
    <property type="match status" value="1"/>
</dbReference>
<evidence type="ECO:0000256" key="1">
    <source>
        <dbReference type="ARBA" id="ARBA00023015"/>
    </source>
</evidence>
<dbReference type="PRINTS" id="PR00455">
    <property type="entry name" value="HTHTETR"/>
</dbReference>
<comment type="caution">
    <text evidence="6">The sequence shown here is derived from an EMBL/GenBank/DDBJ whole genome shotgun (WGS) entry which is preliminary data.</text>
</comment>
<evidence type="ECO:0000313" key="7">
    <source>
        <dbReference type="Proteomes" id="UP001595816"/>
    </source>
</evidence>
<accession>A0ABV8M0F2</accession>
<gene>
    <name evidence="6" type="ORF">ACFOZ4_39905</name>
</gene>
<evidence type="ECO:0000256" key="2">
    <source>
        <dbReference type="ARBA" id="ARBA00023125"/>
    </source>
</evidence>
<dbReference type="RefSeq" id="WP_253756078.1">
    <property type="nucleotide sequence ID" value="NZ_JAMZDZ010000001.1"/>
</dbReference>
<keyword evidence="7" id="KW-1185">Reference proteome</keyword>
<evidence type="ECO:0000313" key="6">
    <source>
        <dbReference type="EMBL" id="MFC4136807.1"/>
    </source>
</evidence>
<dbReference type="InterPro" id="IPR009057">
    <property type="entry name" value="Homeodomain-like_sf"/>
</dbReference>
<evidence type="ECO:0000256" key="4">
    <source>
        <dbReference type="PROSITE-ProRule" id="PRU00335"/>
    </source>
</evidence>
<keyword evidence="1" id="KW-0805">Transcription regulation</keyword>
<feature type="DNA-binding region" description="H-T-H motif" evidence="4">
    <location>
        <begin position="28"/>
        <end position="47"/>
    </location>
</feature>
<organism evidence="6 7">
    <name type="scientific">Hamadaea flava</name>
    <dbReference type="NCBI Taxonomy" id="1742688"/>
    <lineage>
        <taxon>Bacteria</taxon>
        <taxon>Bacillati</taxon>
        <taxon>Actinomycetota</taxon>
        <taxon>Actinomycetes</taxon>
        <taxon>Micromonosporales</taxon>
        <taxon>Micromonosporaceae</taxon>
        <taxon>Hamadaea</taxon>
    </lineage>
</organism>
<dbReference type="EMBL" id="JBHSAY010000034">
    <property type="protein sequence ID" value="MFC4136807.1"/>
    <property type="molecule type" value="Genomic_DNA"/>
</dbReference>
<dbReference type="PROSITE" id="PS50977">
    <property type="entry name" value="HTH_TETR_2"/>
    <property type="match status" value="1"/>
</dbReference>
<sequence>MRADARRNRERLIEAARDAFTENGEKASLDDIVKRAGVGPGTLYRHFANREDLLGAVYQEGVEGLAAQAEEFAATLPPMEALTAFLRVQVDYAKSKRGLGVAVKATLDSEGEVLTFCRDTLRGGLGKLLRAAQETGDVREDVDPAVLLRLTHSVAVGSENAPELAEPMLQVVVDGLRAR</sequence>
<evidence type="ECO:0000259" key="5">
    <source>
        <dbReference type="PROSITE" id="PS50977"/>
    </source>
</evidence>
<dbReference type="Pfam" id="PF00440">
    <property type="entry name" value="TetR_N"/>
    <property type="match status" value="1"/>
</dbReference>
<dbReference type="Proteomes" id="UP001595816">
    <property type="component" value="Unassembled WGS sequence"/>
</dbReference>
<proteinExistence type="predicted"/>
<dbReference type="Pfam" id="PF21597">
    <property type="entry name" value="TetR_C_43"/>
    <property type="match status" value="1"/>
</dbReference>
<protein>
    <submittedName>
        <fullName evidence="6">TetR/AcrR family transcriptional regulator</fullName>
    </submittedName>
</protein>
<dbReference type="PANTHER" id="PTHR30055:SF234">
    <property type="entry name" value="HTH-TYPE TRANSCRIPTIONAL REGULATOR BETI"/>
    <property type="match status" value="1"/>
</dbReference>
<reference evidence="7" key="1">
    <citation type="journal article" date="2019" name="Int. J. Syst. Evol. Microbiol.">
        <title>The Global Catalogue of Microorganisms (GCM) 10K type strain sequencing project: providing services to taxonomists for standard genome sequencing and annotation.</title>
        <authorList>
            <consortium name="The Broad Institute Genomics Platform"/>
            <consortium name="The Broad Institute Genome Sequencing Center for Infectious Disease"/>
            <person name="Wu L."/>
            <person name="Ma J."/>
        </authorList>
    </citation>
    <scope>NUCLEOTIDE SEQUENCE [LARGE SCALE GENOMIC DNA]</scope>
    <source>
        <strain evidence="7">CGMCC 4.7289</strain>
    </source>
</reference>
<feature type="domain" description="HTH tetR-type" evidence="5">
    <location>
        <begin position="6"/>
        <end position="65"/>
    </location>
</feature>
<dbReference type="InterPro" id="IPR050109">
    <property type="entry name" value="HTH-type_TetR-like_transc_reg"/>
</dbReference>
<dbReference type="Gene3D" id="1.10.357.10">
    <property type="entry name" value="Tetracycline Repressor, domain 2"/>
    <property type="match status" value="1"/>
</dbReference>
<keyword evidence="2 4" id="KW-0238">DNA-binding</keyword>
<keyword evidence="3" id="KW-0804">Transcription</keyword>
<evidence type="ECO:0000256" key="3">
    <source>
        <dbReference type="ARBA" id="ARBA00023163"/>
    </source>
</evidence>
<dbReference type="InterPro" id="IPR049445">
    <property type="entry name" value="TetR_SbtR-like_C"/>
</dbReference>